<keyword evidence="3" id="KW-1185">Reference proteome</keyword>
<proteinExistence type="predicted"/>
<feature type="region of interest" description="Disordered" evidence="1">
    <location>
        <begin position="14"/>
        <end position="117"/>
    </location>
</feature>
<reference evidence="2 3" key="1">
    <citation type="submission" date="2015-09" db="EMBL/GenBank/DDBJ databases">
        <title>Trachymyrmex zeteki WGS genome.</title>
        <authorList>
            <person name="Nygaard S."/>
            <person name="Hu H."/>
            <person name="Boomsma J."/>
            <person name="Zhang G."/>
        </authorList>
    </citation>
    <scope>NUCLEOTIDE SEQUENCE [LARGE SCALE GENOMIC DNA]</scope>
    <source>
        <strain evidence="2">Tzet28-1</strain>
        <tissue evidence="2">Whole body</tissue>
    </source>
</reference>
<sequence length="117" mass="14055">MVYRTIVVDALEDDERRQDRRENRRRETRGKNRRETIRREKRKERKREKRREGTFFLVAATEEESEGPPCTQGREGSEENVVLCSSRCRSSSPGSFLRRGQRPTKPRSRLRCRFNRV</sequence>
<gene>
    <name evidence="2" type="ORF">ALC60_07987</name>
</gene>
<feature type="compositionally biased region" description="Basic residues" evidence="1">
    <location>
        <begin position="39"/>
        <end position="49"/>
    </location>
</feature>
<evidence type="ECO:0000313" key="2">
    <source>
        <dbReference type="EMBL" id="KYQ52909.1"/>
    </source>
</evidence>
<dbReference type="EMBL" id="KQ982650">
    <property type="protein sequence ID" value="KYQ52909.1"/>
    <property type="molecule type" value="Genomic_DNA"/>
</dbReference>
<evidence type="ECO:0000256" key="1">
    <source>
        <dbReference type="SAM" id="MobiDB-lite"/>
    </source>
</evidence>
<name>A0A151WYF3_9HYME</name>
<feature type="compositionally biased region" description="Basic residues" evidence="1">
    <location>
        <begin position="99"/>
        <end position="117"/>
    </location>
</feature>
<organism evidence="2 3">
    <name type="scientific">Mycetomoellerius zeteki</name>
    <dbReference type="NCBI Taxonomy" id="64791"/>
    <lineage>
        <taxon>Eukaryota</taxon>
        <taxon>Metazoa</taxon>
        <taxon>Ecdysozoa</taxon>
        <taxon>Arthropoda</taxon>
        <taxon>Hexapoda</taxon>
        <taxon>Insecta</taxon>
        <taxon>Pterygota</taxon>
        <taxon>Neoptera</taxon>
        <taxon>Endopterygota</taxon>
        <taxon>Hymenoptera</taxon>
        <taxon>Apocrita</taxon>
        <taxon>Aculeata</taxon>
        <taxon>Formicoidea</taxon>
        <taxon>Formicidae</taxon>
        <taxon>Myrmicinae</taxon>
        <taxon>Mycetomoellerius</taxon>
    </lineage>
</organism>
<evidence type="ECO:0000313" key="3">
    <source>
        <dbReference type="Proteomes" id="UP000075809"/>
    </source>
</evidence>
<protein>
    <submittedName>
        <fullName evidence="2">Uncharacterized protein</fullName>
    </submittedName>
</protein>
<dbReference type="Proteomes" id="UP000075809">
    <property type="component" value="Unassembled WGS sequence"/>
</dbReference>
<feature type="compositionally biased region" description="Basic and acidic residues" evidence="1">
    <location>
        <begin position="14"/>
        <end position="38"/>
    </location>
</feature>
<dbReference type="AlphaFoldDB" id="A0A151WYF3"/>
<accession>A0A151WYF3</accession>